<comment type="caution">
    <text evidence="1">The sequence shown here is derived from an EMBL/GenBank/DDBJ whole genome shotgun (WGS) entry which is preliminary data.</text>
</comment>
<gene>
    <name evidence="1" type="ORF">L6164_000377</name>
</gene>
<protein>
    <submittedName>
        <fullName evidence="1">Uncharacterized protein</fullName>
    </submittedName>
</protein>
<keyword evidence="2" id="KW-1185">Reference proteome</keyword>
<dbReference type="EMBL" id="CM039426">
    <property type="protein sequence ID" value="KAI4356347.1"/>
    <property type="molecule type" value="Genomic_DNA"/>
</dbReference>
<sequence>MSRTSKGITKSELEDYEDRHYYDLKRGKFEVQISHSTYRCPFCRGRSNQGYCFREVLEHANSVGRGSHRGSPKDKARHLALGSSKPDGQLKSEPSPVTKTESSKPDGQLFVWPWMGIDINIRTEMKDGQSVGESGSKLRDEFSRKGFNPLRVSPQWNRFGHTGFATVEFNKDWAGLNDAISFEKSFELEHCGKKDYYKTRNQGDRLKHGDLKTVSGKQAEDQRKTSKLVSNLTNTLENKNMQLKDVQDKYYKTSESLNKVMEEKEKVIKAYNNEIQKMQQNTRDHFEKIFTEHEQVRLHLEAQKKQLENREKELRQRQPESHAEREKLYLKKKMNERARLEQKKAGERVMHLAEEQKEKLCKKVLDLQRKLDAKQKLELEIQRIKGAIEVMKHIDKDETKKKIELIDLELKEKEEELEAMEELSQALIIKERKSNDELQDARKELISGIADLSTSRAPIRIKRMGELDNRPFVTSSKRKFPDDDTSNDVVFRVGGHYIMQEVIAEDDEKLKELKNEYGDEAFDAVAKALMEMNEYNPSGRYTIQEIWNYIEGRKASLREGVSYLLKMWKSLKPKSKKSRKN</sequence>
<name>A0ACB9Q6A8_BAUVA</name>
<accession>A0ACB9Q6A8</accession>
<organism evidence="1 2">
    <name type="scientific">Bauhinia variegata</name>
    <name type="common">Purple orchid tree</name>
    <name type="synonym">Phanera variegata</name>
    <dbReference type="NCBI Taxonomy" id="167791"/>
    <lineage>
        <taxon>Eukaryota</taxon>
        <taxon>Viridiplantae</taxon>
        <taxon>Streptophyta</taxon>
        <taxon>Embryophyta</taxon>
        <taxon>Tracheophyta</taxon>
        <taxon>Spermatophyta</taxon>
        <taxon>Magnoliopsida</taxon>
        <taxon>eudicotyledons</taxon>
        <taxon>Gunneridae</taxon>
        <taxon>Pentapetalae</taxon>
        <taxon>rosids</taxon>
        <taxon>fabids</taxon>
        <taxon>Fabales</taxon>
        <taxon>Fabaceae</taxon>
        <taxon>Cercidoideae</taxon>
        <taxon>Cercideae</taxon>
        <taxon>Bauhiniinae</taxon>
        <taxon>Bauhinia</taxon>
    </lineage>
</organism>
<evidence type="ECO:0000313" key="2">
    <source>
        <dbReference type="Proteomes" id="UP000828941"/>
    </source>
</evidence>
<proteinExistence type="predicted"/>
<dbReference type="Proteomes" id="UP000828941">
    <property type="component" value="Chromosome 1"/>
</dbReference>
<evidence type="ECO:0000313" key="1">
    <source>
        <dbReference type="EMBL" id="KAI4356347.1"/>
    </source>
</evidence>
<reference evidence="1 2" key="1">
    <citation type="journal article" date="2022" name="DNA Res.">
        <title>Chromosomal-level genome assembly of the orchid tree Bauhinia variegata (Leguminosae; Cercidoideae) supports the allotetraploid origin hypothesis of Bauhinia.</title>
        <authorList>
            <person name="Zhong Y."/>
            <person name="Chen Y."/>
            <person name="Zheng D."/>
            <person name="Pang J."/>
            <person name="Liu Y."/>
            <person name="Luo S."/>
            <person name="Meng S."/>
            <person name="Qian L."/>
            <person name="Wei D."/>
            <person name="Dai S."/>
            <person name="Zhou R."/>
        </authorList>
    </citation>
    <scope>NUCLEOTIDE SEQUENCE [LARGE SCALE GENOMIC DNA]</scope>
    <source>
        <strain evidence="1">BV-YZ2020</strain>
    </source>
</reference>